<feature type="domain" description="Four-carbon acid sugar kinase N-terminal" evidence="7">
    <location>
        <begin position="8"/>
        <end position="249"/>
    </location>
</feature>
<dbReference type="EMBL" id="PGUV01000011">
    <property type="protein sequence ID" value="PLS06128.1"/>
    <property type="molecule type" value="Genomic_DNA"/>
</dbReference>
<dbReference type="AlphaFoldDB" id="A0A9Q6F188"/>
<keyword evidence="2" id="KW-0808">Transferase</keyword>
<evidence type="ECO:0000256" key="2">
    <source>
        <dbReference type="ARBA" id="ARBA00022679"/>
    </source>
</evidence>
<dbReference type="Proteomes" id="UP000234803">
    <property type="component" value="Unassembled WGS sequence"/>
</dbReference>
<accession>A0A9Q6F188</accession>
<evidence type="ECO:0000256" key="4">
    <source>
        <dbReference type="ARBA" id="ARBA00022777"/>
    </source>
</evidence>
<evidence type="ECO:0000313" key="10">
    <source>
        <dbReference type="Proteomes" id="UP000234803"/>
    </source>
</evidence>
<dbReference type="SUPFAM" id="SSF142764">
    <property type="entry name" value="YgbK-like"/>
    <property type="match status" value="1"/>
</dbReference>
<keyword evidence="4" id="KW-0418">Kinase</keyword>
<dbReference type="RefSeq" id="WP_101860835.1">
    <property type="nucleotide sequence ID" value="NZ_PGUV01000011.1"/>
</dbReference>
<dbReference type="GO" id="GO:0016301">
    <property type="term" value="F:kinase activity"/>
    <property type="evidence" value="ECO:0007669"/>
    <property type="project" value="UniProtKB-KW"/>
</dbReference>
<dbReference type="InterPro" id="IPR042213">
    <property type="entry name" value="NBD_C_sf"/>
</dbReference>
<sequence>MTEKNLLLAFYGDDFTGSTDAMEALASNGYRTILFLDMPSPEMLEKFIGVQCIGIPGTSRAKNPNEMEQELRPMFESLFKLKTDVIHYKTCSTFDSNPEVGSIGKAIEIALDYTEQKAVPIFVAAPPLGRYTLFGNHFARMYDTVYRLDRHPTMSKHPMTPMNESDLRVHLNKQFQTPKQIGLMDVVELSGDYSNVKEVYEQKLASSNDIVLLDGMDNSHCQKVGRLLWGKGQEGLRFIVGSSGVEYALTAEWKRRGLQATAINKKEQIKISAVNQVLVVAGSCSPITKNQIDSAIEAGFVGIQISPQDIINKEELPKDLLDKVIKHIKNGKSVILYTARGPEDSAIAKTRRLFDEMGIKKRESGELIGSQLGKWTLEIMKITNIRRIIVAGGDTSGFVTKELKLFALEMILPIDPGAPLCCGYSSDPTINDIEIVLKGGQMGSPEFFTKIQGATSSDAEPSNDRSVTI</sequence>
<proteinExistence type="inferred from homology"/>
<dbReference type="Gene3D" id="3.40.980.20">
    <property type="entry name" value="Four-carbon acid sugar kinase, nucleotide binding domain"/>
    <property type="match status" value="1"/>
</dbReference>
<feature type="domain" description="Four-carbon acid sugar kinase nucleotide binding" evidence="8">
    <location>
        <begin position="278"/>
        <end position="448"/>
    </location>
</feature>
<name>A0A9Q6F188_9BACI</name>
<dbReference type="Pfam" id="PF07005">
    <property type="entry name" value="SBD_N"/>
    <property type="match status" value="1"/>
</dbReference>
<evidence type="ECO:0000259" key="8">
    <source>
        <dbReference type="Pfam" id="PF17042"/>
    </source>
</evidence>
<gene>
    <name evidence="9" type="ORF">CUU63_13770</name>
</gene>
<comment type="similarity">
    <text evidence="1">Belongs to the four-carbon acid sugar kinase family.</text>
</comment>
<evidence type="ECO:0000313" key="9">
    <source>
        <dbReference type="EMBL" id="PLS06128.1"/>
    </source>
</evidence>
<evidence type="ECO:0000256" key="3">
    <source>
        <dbReference type="ARBA" id="ARBA00022741"/>
    </source>
</evidence>
<protein>
    <submittedName>
        <fullName evidence="9">Hrp-dependent type III effector protein</fullName>
    </submittedName>
</protein>
<evidence type="ECO:0000259" key="7">
    <source>
        <dbReference type="Pfam" id="PF07005"/>
    </source>
</evidence>
<keyword evidence="5" id="KW-0067">ATP-binding</keyword>
<dbReference type="InterPro" id="IPR010737">
    <property type="entry name" value="4-carb_acid_sugar_kinase_N"/>
</dbReference>
<organism evidence="9 10">
    <name type="scientific">Bacillus halotolerans</name>
    <dbReference type="NCBI Taxonomy" id="260554"/>
    <lineage>
        <taxon>Bacteria</taxon>
        <taxon>Bacillati</taxon>
        <taxon>Bacillota</taxon>
        <taxon>Bacilli</taxon>
        <taxon>Bacillales</taxon>
        <taxon>Bacillaceae</taxon>
        <taxon>Bacillus</taxon>
    </lineage>
</organism>
<reference evidence="9 10" key="1">
    <citation type="submission" date="2017-12" db="EMBL/GenBank/DDBJ databases">
        <title>Comparative Functional Genomics of Dry Heat Resistant strains isolated from the Viking Spacecraft.</title>
        <authorList>
            <person name="Seuylemezian A."/>
            <person name="Cooper K."/>
            <person name="Vaishampayan P."/>
        </authorList>
    </citation>
    <scope>NUCLEOTIDE SEQUENCE [LARGE SCALE GENOMIC DNA]</scope>
    <source>
        <strain evidence="9 10">V48-19</strain>
    </source>
</reference>
<keyword evidence="3" id="KW-0547">Nucleotide-binding</keyword>
<dbReference type="Gene3D" id="3.40.50.10840">
    <property type="entry name" value="Putative sugar-binding, N-terminal domain"/>
    <property type="match status" value="1"/>
</dbReference>
<evidence type="ECO:0000256" key="1">
    <source>
        <dbReference type="ARBA" id="ARBA00005715"/>
    </source>
</evidence>
<dbReference type="InterPro" id="IPR031475">
    <property type="entry name" value="NBD_C"/>
</dbReference>
<evidence type="ECO:0000256" key="5">
    <source>
        <dbReference type="ARBA" id="ARBA00022840"/>
    </source>
</evidence>
<keyword evidence="6" id="KW-0119">Carbohydrate metabolism</keyword>
<dbReference type="InterPro" id="IPR037051">
    <property type="entry name" value="4-carb_acid_sugar_kinase_N_sf"/>
</dbReference>
<dbReference type="GO" id="GO:0005524">
    <property type="term" value="F:ATP binding"/>
    <property type="evidence" value="ECO:0007669"/>
    <property type="project" value="UniProtKB-KW"/>
</dbReference>
<evidence type="ECO:0000256" key="6">
    <source>
        <dbReference type="ARBA" id="ARBA00023277"/>
    </source>
</evidence>
<dbReference type="Pfam" id="PF17042">
    <property type="entry name" value="NBD_C"/>
    <property type="match status" value="1"/>
</dbReference>
<comment type="caution">
    <text evidence="9">The sequence shown here is derived from an EMBL/GenBank/DDBJ whole genome shotgun (WGS) entry which is preliminary data.</text>
</comment>